<evidence type="ECO:0000313" key="2">
    <source>
        <dbReference type="Proteomes" id="UP000799423"/>
    </source>
</evidence>
<dbReference type="EMBL" id="MU006292">
    <property type="protein sequence ID" value="KAF2854660.1"/>
    <property type="molecule type" value="Genomic_DNA"/>
</dbReference>
<accession>A0A6A7BGX0</accession>
<gene>
    <name evidence="1" type="ORF">T440DRAFT_240166</name>
</gene>
<dbReference type="AlphaFoldDB" id="A0A6A7BGX0"/>
<organism evidence="1 2">
    <name type="scientific">Plenodomus tracheiphilus IPT5</name>
    <dbReference type="NCBI Taxonomy" id="1408161"/>
    <lineage>
        <taxon>Eukaryota</taxon>
        <taxon>Fungi</taxon>
        <taxon>Dikarya</taxon>
        <taxon>Ascomycota</taxon>
        <taxon>Pezizomycotina</taxon>
        <taxon>Dothideomycetes</taxon>
        <taxon>Pleosporomycetidae</taxon>
        <taxon>Pleosporales</taxon>
        <taxon>Pleosporineae</taxon>
        <taxon>Leptosphaeriaceae</taxon>
        <taxon>Plenodomus</taxon>
    </lineage>
</organism>
<dbReference type="Proteomes" id="UP000799423">
    <property type="component" value="Unassembled WGS sequence"/>
</dbReference>
<proteinExistence type="predicted"/>
<protein>
    <submittedName>
        <fullName evidence="1">Uncharacterized protein</fullName>
    </submittedName>
</protein>
<reference evidence="1" key="1">
    <citation type="submission" date="2020-01" db="EMBL/GenBank/DDBJ databases">
        <authorList>
            <consortium name="DOE Joint Genome Institute"/>
            <person name="Haridas S."/>
            <person name="Albert R."/>
            <person name="Binder M."/>
            <person name="Bloem J."/>
            <person name="Labutti K."/>
            <person name="Salamov A."/>
            <person name="Andreopoulos B."/>
            <person name="Baker S.E."/>
            <person name="Barry K."/>
            <person name="Bills G."/>
            <person name="Bluhm B.H."/>
            <person name="Cannon C."/>
            <person name="Castanera R."/>
            <person name="Culley D.E."/>
            <person name="Daum C."/>
            <person name="Ezra D."/>
            <person name="Gonzalez J.B."/>
            <person name="Henrissat B."/>
            <person name="Kuo A."/>
            <person name="Liang C."/>
            <person name="Lipzen A."/>
            <person name="Lutzoni F."/>
            <person name="Magnuson J."/>
            <person name="Mondo S."/>
            <person name="Nolan M."/>
            <person name="Ohm R."/>
            <person name="Pangilinan J."/>
            <person name="Park H.-J."/>
            <person name="Ramirez L."/>
            <person name="Alfaro M."/>
            <person name="Sun H."/>
            <person name="Tritt A."/>
            <person name="Yoshinaga Y."/>
            <person name="Zwiers L.-H."/>
            <person name="Turgeon B.G."/>
            <person name="Goodwin S.B."/>
            <person name="Spatafora J.W."/>
            <person name="Crous P.W."/>
            <person name="Grigoriev I.V."/>
        </authorList>
    </citation>
    <scope>NUCLEOTIDE SEQUENCE</scope>
    <source>
        <strain evidence="1">IPT5</strain>
    </source>
</reference>
<evidence type="ECO:0000313" key="1">
    <source>
        <dbReference type="EMBL" id="KAF2854660.1"/>
    </source>
</evidence>
<name>A0A6A7BGX0_9PLEO</name>
<sequence>MRQHIPSPYLHHQLANLMKTCHSSLSFISFILGLLLGSNFFTCYPLCTIPSPPGQRVVLCRRQRTRCFLTCLRAFRGIRNNTISSYRPAPVFELRKAKPAYKAVYQSKLTSRQRQLP</sequence>
<keyword evidence="2" id="KW-1185">Reference proteome</keyword>